<organism evidence="10 11">
    <name type="scientific">Phormidesmis priestleyi Ana</name>
    <dbReference type="NCBI Taxonomy" id="1666911"/>
    <lineage>
        <taxon>Bacteria</taxon>
        <taxon>Bacillati</taxon>
        <taxon>Cyanobacteriota</taxon>
        <taxon>Cyanophyceae</taxon>
        <taxon>Leptolyngbyales</taxon>
        <taxon>Leptolyngbyaceae</taxon>
        <taxon>Phormidesmis</taxon>
    </lineage>
</organism>
<keyword evidence="6 9" id="KW-1133">Transmembrane helix</keyword>
<keyword evidence="3" id="KW-1003">Cell membrane</keyword>
<reference evidence="10 11" key="1">
    <citation type="submission" date="2015-09" db="EMBL/GenBank/DDBJ databases">
        <title>Identification and resolution of microdiversity through metagenomic sequencing of parallel consortia.</title>
        <authorList>
            <person name="Nelson W.C."/>
            <person name="Romine M.F."/>
            <person name="Lindemann S.R."/>
        </authorList>
    </citation>
    <scope>NUCLEOTIDE SEQUENCE [LARGE SCALE GENOMIC DNA]</scope>
    <source>
        <strain evidence="10">Ana</strain>
    </source>
</reference>
<evidence type="ECO:0000256" key="9">
    <source>
        <dbReference type="SAM" id="Phobius"/>
    </source>
</evidence>
<dbReference type="PANTHER" id="PTHR30574">
    <property type="entry name" value="INNER MEMBRANE PROTEIN YEDE"/>
    <property type="match status" value="1"/>
</dbReference>
<dbReference type="Proteomes" id="UP000050465">
    <property type="component" value="Unassembled WGS sequence"/>
</dbReference>
<keyword evidence="4" id="KW-0997">Cell inner membrane</keyword>
<dbReference type="InterPro" id="IPR007272">
    <property type="entry name" value="Sulf_transp_TsuA/YedE"/>
</dbReference>
<keyword evidence="7 9" id="KW-0472">Membrane</keyword>
<evidence type="ECO:0000256" key="5">
    <source>
        <dbReference type="ARBA" id="ARBA00022692"/>
    </source>
</evidence>
<keyword evidence="2" id="KW-0813">Transport</keyword>
<dbReference type="PANTHER" id="PTHR30574:SF1">
    <property type="entry name" value="SULPHUR TRANSPORT DOMAIN-CONTAINING PROTEIN"/>
    <property type="match status" value="1"/>
</dbReference>
<feature type="transmembrane region" description="Helical" evidence="9">
    <location>
        <begin position="117"/>
        <end position="138"/>
    </location>
</feature>
<dbReference type="PATRIC" id="fig|1666911.3.peg.1514"/>
<comment type="similarity">
    <text evidence="8">Belongs to the TsuA/YedE (TC 9.B.102) family.</text>
</comment>
<evidence type="ECO:0000256" key="2">
    <source>
        <dbReference type="ARBA" id="ARBA00022448"/>
    </source>
</evidence>
<evidence type="ECO:0000313" key="10">
    <source>
        <dbReference type="EMBL" id="KPQ34775.1"/>
    </source>
</evidence>
<proteinExistence type="inferred from homology"/>
<evidence type="ECO:0000256" key="3">
    <source>
        <dbReference type="ARBA" id="ARBA00022475"/>
    </source>
</evidence>
<feature type="transmembrane region" description="Helical" evidence="9">
    <location>
        <begin position="79"/>
        <end position="96"/>
    </location>
</feature>
<protein>
    <submittedName>
        <fullName evidence="10">Putative transporter component</fullName>
    </submittedName>
</protein>
<evidence type="ECO:0000256" key="1">
    <source>
        <dbReference type="ARBA" id="ARBA00004429"/>
    </source>
</evidence>
<comment type="subcellular location">
    <subcellularLocation>
        <location evidence="1">Cell inner membrane</location>
        <topology evidence="1">Multi-pass membrane protein</topology>
    </subcellularLocation>
</comment>
<dbReference type="AlphaFoldDB" id="A0A0P7ZJE5"/>
<dbReference type="EMBL" id="LJZR01000017">
    <property type="protein sequence ID" value="KPQ34775.1"/>
    <property type="molecule type" value="Genomic_DNA"/>
</dbReference>
<evidence type="ECO:0000256" key="7">
    <source>
        <dbReference type="ARBA" id="ARBA00023136"/>
    </source>
</evidence>
<sequence>MVAFEPVTALIGGSLIGLSATLLLLFNGQIAGISGIVNGAIEFKADRNWRWLFIAGLLIGGWLYERAIASQPTPTDEFSPWPMIIGGLLVGVGTRLGNGCTSGHGVCGLGRLSVRSLVAVLTFLTTGFITVFVTRHVLLLG</sequence>
<feature type="transmembrane region" description="Helical" evidence="9">
    <location>
        <begin position="6"/>
        <end position="27"/>
    </location>
</feature>
<dbReference type="Pfam" id="PF04143">
    <property type="entry name" value="Sulf_transp"/>
    <property type="match status" value="1"/>
</dbReference>
<dbReference type="GO" id="GO:0005886">
    <property type="term" value="C:plasma membrane"/>
    <property type="evidence" value="ECO:0007669"/>
    <property type="project" value="UniProtKB-SubCell"/>
</dbReference>
<evidence type="ECO:0000256" key="8">
    <source>
        <dbReference type="ARBA" id="ARBA00035655"/>
    </source>
</evidence>
<keyword evidence="5 9" id="KW-0812">Transmembrane</keyword>
<feature type="transmembrane region" description="Helical" evidence="9">
    <location>
        <begin position="48"/>
        <end position="64"/>
    </location>
</feature>
<evidence type="ECO:0000256" key="6">
    <source>
        <dbReference type="ARBA" id="ARBA00022989"/>
    </source>
</evidence>
<dbReference type="STRING" id="1666911.HLUCCA11_13695"/>
<comment type="caution">
    <text evidence="10">The sequence shown here is derived from an EMBL/GenBank/DDBJ whole genome shotgun (WGS) entry which is preliminary data.</text>
</comment>
<evidence type="ECO:0000313" key="11">
    <source>
        <dbReference type="Proteomes" id="UP000050465"/>
    </source>
</evidence>
<accession>A0A0P7ZJE5</accession>
<gene>
    <name evidence="10" type="ORF">HLUCCA11_13695</name>
</gene>
<evidence type="ECO:0000256" key="4">
    <source>
        <dbReference type="ARBA" id="ARBA00022519"/>
    </source>
</evidence>
<name>A0A0P7ZJE5_9CYAN</name>